<dbReference type="Proteomes" id="UP000240912">
    <property type="component" value="Unassembled WGS sequence"/>
</dbReference>
<reference evidence="1 2" key="1">
    <citation type="submission" date="2018-03" db="EMBL/GenBank/DDBJ databases">
        <authorList>
            <person name="Keele B.F."/>
        </authorList>
    </citation>
    <scope>NUCLEOTIDE SEQUENCE [LARGE SCALE GENOMIC DNA]</scope>
    <source>
        <strain evidence="1 2">YL28-9</strain>
    </source>
</reference>
<evidence type="ECO:0000313" key="1">
    <source>
        <dbReference type="EMBL" id="PST83726.1"/>
    </source>
</evidence>
<dbReference type="OrthoDB" id="1416536at2"/>
<sequence length="308" mass="35593">MKYKNALINKAIKLYGYGEPVDPVEAQEEFFRGYARSHKDYKKNKYDFARFYNQLDGLPESAEVPAKNLLFQEDPAAWLYFERAAVFFFYGRVRPEFLDDFKDILEYTLYVERDDLLQQTMARLTSLAGSADYRSDAEFRSQPVYPSVILACFLADKWLGKEGTSEEIYGYGAGLGIYQPIADHWDDLSELGQDYWSDLCEYHLKGLSLTKADKREYEEFLECGLVPMELVNLIKVRKKLGLDVPSIDHELMHTPMASIPVLPTGYSEKKDLIFRAVQHTAETKELTTREELLQRLSEEGIGEKEVIH</sequence>
<gene>
    <name evidence="1" type="ORF">C7T94_14500</name>
</gene>
<accession>A0A2T3HMS1</accession>
<organism evidence="1 2">
    <name type="scientific">Pedobacter yulinensis</name>
    <dbReference type="NCBI Taxonomy" id="2126353"/>
    <lineage>
        <taxon>Bacteria</taxon>
        <taxon>Pseudomonadati</taxon>
        <taxon>Bacteroidota</taxon>
        <taxon>Sphingobacteriia</taxon>
        <taxon>Sphingobacteriales</taxon>
        <taxon>Sphingobacteriaceae</taxon>
        <taxon>Pedobacter</taxon>
    </lineage>
</organism>
<name>A0A2T3HMS1_9SPHI</name>
<protein>
    <submittedName>
        <fullName evidence="1">Uncharacterized protein</fullName>
    </submittedName>
</protein>
<dbReference type="AlphaFoldDB" id="A0A2T3HMS1"/>
<evidence type="ECO:0000313" key="2">
    <source>
        <dbReference type="Proteomes" id="UP000240912"/>
    </source>
</evidence>
<keyword evidence="2" id="KW-1185">Reference proteome</keyword>
<dbReference type="EMBL" id="PYLS01000005">
    <property type="protein sequence ID" value="PST83726.1"/>
    <property type="molecule type" value="Genomic_DNA"/>
</dbReference>
<dbReference type="RefSeq" id="WP_107215989.1">
    <property type="nucleotide sequence ID" value="NZ_KZ686269.1"/>
</dbReference>
<proteinExistence type="predicted"/>
<comment type="caution">
    <text evidence="1">The sequence shown here is derived from an EMBL/GenBank/DDBJ whole genome shotgun (WGS) entry which is preliminary data.</text>
</comment>